<sequence>MEKLKCLVPESVKRRVAESSCDDLACLSSSVVDLFLSLPEFHQLIADLIDSNQNHNLCEILSIMKVLKRIVSDNLFAQGAL</sequence>
<proteinExistence type="predicted"/>
<evidence type="ECO:0000313" key="2">
    <source>
        <dbReference type="Proteomes" id="UP000187203"/>
    </source>
</evidence>
<keyword evidence="2" id="KW-1185">Reference proteome</keyword>
<comment type="caution">
    <text evidence="1">The sequence shown here is derived from an EMBL/GenBank/DDBJ whole genome shotgun (WGS) entry which is preliminary data.</text>
</comment>
<reference evidence="2" key="1">
    <citation type="submission" date="2013-09" db="EMBL/GenBank/DDBJ databases">
        <title>Corchorus olitorius genome sequencing.</title>
        <authorList>
            <person name="Alam M."/>
            <person name="Haque M.S."/>
            <person name="Islam M.S."/>
            <person name="Emdad E.M."/>
            <person name="Islam M.M."/>
            <person name="Ahmed B."/>
            <person name="Halim A."/>
            <person name="Hossen Q.M.M."/>
            <person name="Hossain M.Z."/>
            <person name="Ahmed R."/>
            <person name="Khan M.M."/>
            <person name="Islam R."/>
            <person name="Rashid M.M."/>
            <person name="Khan S.A."/>
            <person name="Rahman M.S."/>
            <person name="Alam M."/>
            <person name="Yahiya A.S."/>
            <person name="Khan M.S."/>
            <person name="Azam M.S."/>
            <person name="Haque T."/>
            <person name="Lashkar M.Z.H."/>
            <person name="Akhand A.I."/>
            <person name="Morshed G."/>
            <person name="Roy S."/>
            <person name="Uddin K.S."/>
            <person name="Rabeya T."/>
            <person name="Hossain A.S."/>
            <person name="Chowdhury A."/>
            <person name="Snigdha A.R."/>
            <person name="Mortoza M.S."/>
            <person name="Matin S.A."/>
            <person name="Hoque S.M.E."/>
            <person name="Islam M.K."/>
            <person name="Roy D.K."/>
            <person name="Haider R."/>
            <person name="Moosa M.M."/>
            <person name="Elias S.M."/>
            <person name="Hasan A.M."/>
            <person name="Jahan S."/>
            <person name="Shafiuddin M."/>
            <person name="Mahmood N."/>
            <person name="Shommy N.S."/>
        </authorList>
    </citation>
    <scope>NUCLEOTIDE SEQUENCE [LARGE SCALE GENOMIC DNA]</scope>
    <source>
        <strain evidence="2">cv. O-4</strain>
    </source>
</reference>
<evidence type="ECO:0000313" key="1">
    <source>
        <dbReference type="EMBL" id="OMO77866.1"/>
    </source>
</evidence>
<dbReference type="OrthoDB" id="1926212at2759"/>
<name>A0A1R3I5I5_9ROSI</name>
<dbReference type="Proteomes" id="UP000187203">
    <property type="component" value="Unassembled WGS sequence"/>
</dbReference>
<protein>
    <submittedName>
        <fullName evidence="1">Uncharacterized protein</fullName>
    </submittedName>
</protein>
<dbReference type="AlphaFoldDB" id="A0A1R3I5I5"/>
<dbReference type="EMBL" id="AWUE01018883">
    <property type="protein sequence ID" value="OMO77866.1"/>
    <property type="molecule type" value="Genomic_DNA"/>
</dbReference>
<gene>
    <name evidence="1" type="ORF">COLO4_24988</name>
</gene>
<accession>A0A1R3I5I5</accession>
<organism evidence="1 2">
    <name type="scientific">Corchorus olitorius</name>
    <dbReference type="NCBI Taxonomy" id="93759"/>
    <lineage>
        <taxon>Eukaryota</taxon>
        <taxon>Viridiplantae</taxon>
        <taxon>Streptophyta</taxon>
        <taxon>Embryophyta</taxon>
        <taxon>Tracheophyta</taxon>
        <taxon>Spermatophyta</taxon>
        <taxon>Magnoliopsida</taxon>
        <taxon>eudicotyledons</taxon>
        <taxon>Gunneridae</taxon>
        <taxon>Pentapetalae</taxon>
        <taxon>rosids</taxon>
        <taxon>malvids</taxon>
        <taxon>Malvales</taxon>
        <taxon>Malvaceae</taxon>
        <taxon>Grewioideae</taxon>
        <taxon>Apeibeae</taxon>
        <taxon>Corchorus</taxon>
    </lineage>
</organism>